<evidence type="ECO:0000256" key="1">
    <source>
        <dbReference type="SAM" id="Phobius"/>
    </source>
</evidence>
<feature type="transmembrane region" description="Helical" evidence="1">
    <location>
        <begin position="221"/>
        <end position="243"/>
    </location>
</feature>
<organism evidence="2 3">
    <name type="scientific">Planosporangium mesophilum</name>
    <dbReference type="NCBI Taxonomy" id="689768"/>
    <lineage>
        <taxon>Bacteria</taxon>
        <taxon>Bacillati</taxon>
        <taxon>Actinomycetota</taxon>
        <taxon>Actinomycetes</taxon>
        <taxon>Micromonosporales</taxon>
        <taxon>Micromonosporaceae</taxon>
        <taxon>Planosporangium</taxon>
    </lineage>
</organism>
<accession>A0A8J3WZP7</accession>
<feature type="transmembrane region" description="Helical" evidence="1">
    <location>
        <begin position="329"/>
        <end position="349"/>
    </location>
</feature>
<dbReference type="Proteomes" id="UP000599074">
    <property type="component" value="Unassembled WGS sequence"/>
</dbReference>
<evidence type="ECO:0008006" key="4">
    <source>
        <dbReference type="Google" id="ProtNLM"/>
    </source>
</evidence>
<feature type="transmembrane region" description="Helical" evidence="1">
    <location>
        <begin position="190"/>
        <end position="214"/>
    </location>
</feature>
<feature type="transmembrane region" description="Helical" evidence="1">
    <location>
        <begin position="113"/>
        <end position="133"/>
    </location>
</feature>
<feature type="transmembrane region" description="Helical" evidence="1">
    <location>
        <begin position="32"/>
        <end position="49"/>
    </location>
</feature>
<protein>
    <recommendedName>
        <fullName evidence="4">DUF2079 domain-containing protein</fullName>
    </recommendedName>
</protein>
<keyword evidence="1" id="KW-0812">Transmembrane</keyword>
<dbReference type="InterPro" id="IPR018650">
    <property type="entry name" value="STSV1_Orf64"/>
</dbReference>
<keyword evidence="1" id="KW-1133">Transmembrane helix</keyword>
<dbReference type="RefSeq" id="WP_168117276.1">
    <property type="nucleotide sequence ID" value="NZ_BOON01000014.1"/>
</dbReference>
<feature type="transmembrane region" description="Helical" evidence="1">
    <location>
        <begin position="369"/>
        <end position="388"/>
    </location>
</feature>
<reference evidence="2" key="1">
    <citation type="submission" date="2021-01" db="EMBL/GenBank/DDBJ databases">
        <title>Whole genome shotgun sequence of Planosporangium mesophilum NBRC 109066.</title>
        <authorList>
            <person name="Komaki H."/>
            <person name="Tamura T."/>
        </authorList>
    </citation>
    <scope>NUCLEOTIDE SEQUENCE</scope>
    <source>
        <strain evidence="2">NBRC 109066</strain>
    </source>
</reference>
<keyword evidence="3" id="KW-1185">Reference proteome</keyword>
<proteinExistence type="predicted"/>
<gene>
    <name evidence="2" type="ORF">Pme01_14730</name>
</gene>
<keyword evidence="1" id="KW-0472">Membrane</keyword>
<sequence>MTIGTEDVAAATDAPVAARAPSPEASRRVRDPYLWAVVCFALYAPFSLLKHWRLETYGYDLGIFDQAVLAYSRFQAPTSDIRGIGFNLYGDHFHPILATLAPLYWIHAGPATLLLAQAALLAVSVIPIARLAIGRVGRLGGNAVAAAYGLSWGIQAALAFDFHEVCFAVPLLAFGLVALAEGRWRATVLWTLPLLLVKEEFGLYLAMIGVVLLLRGRRRAGAGLIVVGLAAFAVVVGLVIPHFNPDHVNPYTVKFTSDSNGQPVGSGGLAERVALRLLKAPLLLFTPLVKVENLALLGALTGFLALRSPVALVAVPNLAMRYLTDYEPFWGPGLLHYNLVLMPVAFVAYLDAYPRLLASRWRLLRAYTLRSAAVIAGVAVVTAQFYPFQRALIHPGRALTLDQRARTGYELMARIPDGVTVEAANRLAPHLSDRCRVVQYPRGIVEWPTWVVTDTSDPFPNTVDGLKARVEELKRRGYRVVDERDGYTLLRSPRAD</sequence>
<dbReference type="Pfam" id="PF09852">
    <property type="entry name" value="DUF2079"/>
    <property type="match status" value="1"/>
</dbReference>
<dbReference type="EMBL" id="BOON01000014">
    <property type="protein sequence ID" value="GII21876.1"/>
    <property type="molecule type" value="Genomic_DNA"/>
</dbReference>
<dbReference type="AlphaFoldDB" id="A0A8J3WZP7"/>
<feature type="transmembrane region" description="Helical" evidence="1">
    <location>
        <begin position="139"/>
        <end position="158"/>
    </location>
</feature>
<evidence type="ECO:0000313" key="2">
    <source>
        <dbReference type="EMBL" id="GII21876.1"/>
    </source>
</evidence>
<evidence type="ECO:0000313" key="3">
    <source>
        <dbReference type="Proteomes" id="UP000599074"/>
    </source>
</evidence>
<name>A0A8J3WZP7_9ACTN</name>
<comment type="caution">
    <text evidence="2">The sequence shown here is derived from an EMBL/GenBank/DDBJ whole genome shotgun (WGS) entry which is preliminary data.</text>
</comment>
<feature type="transmembrane region" description="Helical" evidence="1">
    <location>
        <begin position="294"/>
        <end position="317"/>
    </location>
</feature>